<proteinExistence type="predicted"/>
<accession>A0ABV3BG56</accession>
<dbReference type="Gene3D" id="3.40.50.2300">
    <property type="match status" value="1"/>
</dbReference>
<dbReference type="CDD" id="cd06170">
    <property type="entry name" value="LuxR_C_like"/>
    <property type="match status" value="1"/>
</dbReference>
<dbReference type="SMART" id="SM00421">
    <property type="entry name" value="HTH_LUXR"/>
    <property type="match status" value="1"/>
</dbReference>
<feature type="domain" description="HTH luxR-type" evidence="4">
    <location>
        <begin position="134"/>
        <end position="199"/>
    </location>
</feature>
<sequence length="201" mass="21919">MRVSVTAPDPISREGVVSQLRRHPDVEVCSEPGAAAVALLVEDTLDEAALTRLRRAVRSEGTRAVLVTGSVREHELLDVIECGVGAIVWRREATAHRLAQAVLTTAKGGGDLPTDLLGQLIGQVRRLHQGGPDQPGFFLSFTKREVDVVKLVAEGFDTSEIATKLAYSERTVKNVMHGLTTRLHLRNRAHVVAYALREGYI</sequence>
<protein>
    <submittedName>
        <fullName evidence="5">Response regulator transcription factor</fullName>
    </submittedName>
</protein>
<dbReference type="PROSITE" id="PS50043">
    <property type="entry name" value="HTH_LUXR_2"/>
    <property type="match status" value="1"/>
</dbReference>
<keyword evidence="3" id="KW-0804">Transcription</keyword>
<dbReference type="EMBL" id="JBEYXV010000001">
    <property type="protein sequence ID" value="MEU6819730.1"/>
    <property type="molecule type" value="Genomic_DNA"/>
</dbReference>
<organism evidence="5 6">
    <name type="scientific">Streptomyces atriruber</name>
    <dbReference type="NCBI Taxonomy" id="545121"/>
    <lineage>
        <taxon>Bacteria</taxon>
        <taxon>Bacillati</taxon>
        <taxon>Actinomycetota</taxon>
        <taxon>Actinomycetes</taxon>
        <taxon>Kitasatosporales</taxon>
        <taxon>Streptomycetaceae</taxon>
        <taxon>Streptomyces</taxon>
    </lineage>
</organism>
<dbReference type="InterPro" id="IPR039420">
    <property type="entry name" value="WalR-like"/>
</dbReference>
<gene>
    <name evidence="5" type="ORF">ABZ921_03805</name>
</gene>
<dbReference type="InterPro" id="IPR016032">
    <property type="entry name" value="Sig_transdc_resp-reg_C-effctor"/>
</dbReference>
<evidence type="ECO:0000256" key="3">
    <source>
        <dbReference type="ARBA" id="ARBA00023163"/>
    </source>
</evidence>
<dbReference type="PRINTS" id="PR00038">
    <property type="entry name" value="HTHLUXR"/>
</dbReference>
<dbReference type="SUPFAM" id="SSF46894">
    <property type="entry name" value="C-terminal effector domain of the bipartite response regulators"/>
    <property type="match status" value="1"/>
</dbReference>
<dbReference type="PANTHER" id="PTHR43214">
    <property type="entry name" value="TWO-COMPONENT RESPONSE REGULATOR"/>
    <property type="match status" value="1"/>
</dbReference>
<keyword evidence="1" id="KW-0805">Transcription regulation</keyword>
<keyword evidence="6" id="KW-1185">Reference proteome</keyword>
<dbReference type="Pfam" id="PF00196">
    <property type="entry name" value="GerE"/>
    <property type="match status" value="1"/>
</dbReference>
<evidence type="ECO:0000313" key="6">
    <source>
        <dbReference type="Proteomes" id="UP001551176"/>
    </source>
</evidence>
<comment type="caution">
    <text evidence="5">The sequence shown here is derived from an EMBL/GenBank/DDBJ whole genome shotgun (WGS) entry which is preliminary data.</text>
</comment>
<evidence type="ECO:0000256" key="1">
    <source>
        <dbReference type="ARBA" id="ARBA00023015"/>
    </source>
</evidence>
<reference evidence="5 6" key="1">
    <citation type="submission" date="2024-06" db="EMBL/GenBank/DDBJ databases">
        <title>The Natural Products Discovery Center: Release of the First 8490 Sequenced Strains for Exploring Actinobacteria Biosynthetic Diversity.</title>
        <authorList>
            <person name="Kalkreuter E."/>
            <person name="Kautsar S.A."/>
            <person name="Yang D."/>
            <person name="Bader C.D."/>
            <person name="Teijaro C.N."/>
            <person name="Fluegel L."/>
            <person name="Davis C.M."/>
            <person name="Simpson J.R."/>
            <person name="Lauterbach L."/>
            <person name="Steele A.D."/>
            <person name="Gui C."/>
            <person name="Meng S."/>
            <person name="Li G."/>
            <person name="Viehrig K."/>
            <person name="Ye F."/>
            <person name="Su P."/>
            <person name="Kiefer A.F."/>
            <person name="Nichols A."/>
            <person name="Cepeda A.J."/>
            <person name="Yan W."/>
            <person name="Fan B."/>
            <person name="Jiang Y."/>
            <person name="Adhikari A."/>
            <person name="Zheng C.-J."/>
            <person name="Schuster L."/>
            <person name="Cowan T.M."/>
            <person name="Smanski M.J."/>
            <person name="Chevrette M.G."/>
            <person name="De Carvalho L.P.S."/>
            <person name="Shen B."/>
        </authorList>
    </citation>
    <scope>NUCLEOTIDE SEQUENCE [LARGE SCALE GENOMIC DNA]</scope>
    <source>
        <strain evidence="5 6">NPDC046838</strain>
    </source>
</reference>
<dbReference type="Proteomes" id="UP001551176">
    <property type="component" value="Unassembled WGS sequence"/>
</dbReference>
<evidence type="ECO:0000256" key="2">
    <source>
        <dbReference type="ARBA" id="ARBA00023125"/>
    </source>
</evidence>
<name>A0ABV3BG56_9ACTN</name>
<dbReference type="PANTHER" id="PTHR43214:SF24">
    <property type="entry name" value="TRANSCRIPTIONAL REGULATORY PROTEIN NARL-RELATED"/>
    <property type="match status" value="1"/>
</dbReference>
<dbReference type="InterPro" id="IPR000792">
    <property type="entry name" value="Tscrpt_reg_LuxR_C"/>
</dbReference>
<keyword evidence="2" id="KW-0238">DNA-binding</keyword>
<evidence type="ECO:0000259" key="4">
    <source>
        <dbReference type="PROSITE" id="PS50043"/>
    </source>
</evidence>
<evidence type="ECO:0000313" key="5">
    <source>
        <dbReference type="EMBL" id="MEU6819730.1"/>
    </source>
</evidence>